<dbReference type="Proteomes" id="UP000694865">
    <property type="component" value="Unplaced"/>
</dbReference>
<evidence type="ECO:0000259" key="3">
    <source>
        <dbReference type="PROSITE" id="PS50850"/>
    </source>
</evidence>
<organism evidence="4 5">
    <name type="scientific">Saccoglossus kowalevskii</name>
    <name type="common">Acorn worm</name>
    <dbReference type="NCBI Taxonomy" id="10224"/>
    <lineage>
        <taxon>Eukaryota</taxon>
        <taxon>Metazoa</taxon>
        <taxon>Hemichordata</taxon>
        <taxon>Enteropneusta</taxon>
        <taxon>Harrimaniidae</taxon>
        <taxon>Saccoglossus</taxon>
    </lineage>
</organism>
<feature type="transmembrane region" description="Helical" evidence="2">
    <location>
        <begin position="253"/>
        <end position="272"/>
    </location>
</feature>
<feature type="transmembrane region" description="Helical" evidence="2">
    <location>
        <begin position="20"/>
        <end position="39"/>
    </location>
</feature>
<keyword evidence="4" id="KW-1185">Reference proteome</keyword>
<dbReference type="PANTHER" id="PTHR11360">
    <property type="entry name" value="MONOCARBOXYLATE TRANSPORTER"/>
    <property type="match status" value="1"/>
</dbReference>
<sequence length="345" mass="36962">MSFGVIYVALLDAFGESRAKTALVGSLTYIVLVLVNPYTGALSDRVGHRPVVVCGGVFASISLILSSFSTSLNQMYITFGVMAGLGYGCAHLPSMHMVSKYFNKKLPIATGIALSGSGFGMFLFSVVTQSLLDTYGWRGTLIVLSGMALNLCVAGVTFRPLNGCKTAENITMLGERQQCRNSEDKLNCNTDTSSPSSERTTEVVSKRCTVKRAREFGIAPMPAASLIAVMGISQTIGRLLAGVIANQKGVNRLLFYQSSIALSGVCMIASIYADNYPGMIRDSTGAYVWTFYYGGFCCLFAASIMCLMPLAGRCQSVNKDNDVIRKTTSDDQRPSTVIVGNETSV</sequence>
<comment type="subcellular location">
    <subcellularLocation>
        <location evidence="1">Membrane</location>
        <topology evidence="1">Multi-pass membrane protein</topology>
    </subcellularLocation>
</comment>
<feature type="transmembrane region" description="Helical" evidence="2">
    <location>
        <begin position="139"/>
        <end position="158"/>
    </location>
</feature>
<dbReference type="Pfam" id="PF07690">
    <property type="entry name" value="MFS_1"/>
    <property type="match status" value="1"/>
</dbReference>
<accession>A0ABM0M6Z3</accession>
<feature type="transmembrane region" description="Helical" evidence="2">
    <location>
        <begin position="75"/>
        <end position="94"/>
    </location>
</feature>
<keyword evidence="2" id="KW-0472">Membrane</keyword>
<dbReference type="PROSITE" id="PS50850">
    <property type="entry name" value="MFS"/>
    <property type="match status" value="1"/>
</dbReference>
<dbReference type="Gene3D" id="1.20.1250.20">
    <property type="entry name" value="MFS general substrate transporter like domains"/>
    <property type="match status" value="1"/>
</dbReference>
<evidence type="ECO:0000313" key="4">
    <source>
        <dbReference type="Proteomes" id="UP000694865"/>
    </source>
</evidence>
<dbReference type="InterPro" id="IPR050327">
    <property type="entry name" value="Proton-linked_MCT"/>
</dbReference>
<dbReference type="RefSeq" id="XP_006815784.1">
    <property type="nucleotide sequence ID" value="XM_006815721.1"/>
</dbReference>
<dbReference type="InterPro" id="IPR020846">
    <property type="entry name" value="MFS_dom"/>
</dbReference>
<reference evidence="5" key="1">
    <citation type="submission" date="2025-08" db="UniProtKB">
        <authorList>
            <consortium name="RefSeq"/>
        </authorList>
    </citation>
    <scope>IDENTIFICATION</scope>
    <source>
        <tissue evidence="5">Testes</tissue>
    </source>
</reference>
<protein>
    <submittedName>
        <fullName evidence="5">Monocarboxylate transporter 13-like</fullName>
    </submittedName>
</protein>
<gene>
    <name evidence="5" type="primary">LOC102807059</name>
</gene>
<proteinExistence type="predicted"/>
<evidence type="ECO:0000256" key="1">
    <source>
        <dbReference type="ARBA" id="ARBA00004141"/>
    </source>
</evidence>
<feature type="transmembrane region" description="Helical" evidence="2">
    <location>
        <begin position="51"/>
        <end position="69"/>
    </location>
</feature>
<keyword evidence="2" id="KW-1133">Transmembrane helix</keyword>
<feature type="transmembrane region" description="Helical" evidence="2">
    <location>
        <begin position="292"/>
        <end position="311"/>
    </location>
</feature>
<keyword evidence="2" id="KW-0812">Transmembrane</keyword>
<dbReference type="SUPFAM" id="SSF103473">
    <property type="entry name" value="MFS general substrate transporter"/>
    <property type="match status" value="1"/>
</dbReference>
<dbReference type="InterPro" id="IPR036259">
    <property type="entry name" value="MFS_trans_sf"/>
</dbReference>
<feature type="transmembrane region" description="Helical" evidence="2">
    <location>
        <begin position="106"/>
        <end position="127"/>
    </location>
</feature>
<name>A0ABM0M6Z3_SACKO</name>
<feature type="domain" description="Major facilitator superfamily (MFS) profile" evidence="3">
    <location>
        <begin position="1"/>
        <end position="345"/>
    </location>
</feature>
<evidence type="ECO:0000256" key="2">
    <source>
        <dbReference type="SAM" id="Phobius"/>
    </source>
</evidence>
<dbReference type="GeneID" id="102807059"/>
<dbReference type="PANTHER" id="PTHR11360:SF284">
    <property type="entry name" value="EG:103B4.3 PROTEIN-RELATED"/>
    <property type="match status" value="1"/>
</dbReference>
<dbReference type="InterPro" id="IPR011701">
    <property type="entry name" value="MFS"/>
</dbReference>
<evidence type="ECO:0000313" key="5">
    <source>
        <dbReference type="RefSeq" id="XP_006815784.1"/>
    </source>
</evidence>